<protein>
    <submittedName>
        <fullName evidence="7">TetR/AcrR family transcriptional regulator</fullName>
    </submittedName>
</protein>
<evidence type="ECO:0000256" key="1">
    <source>
        <dbReference type="ARBA" id="ARBA00022491"/>
    </source>
</evidence>
<evidence type="ECO:0000256" key="3">
    <source>
        <dbReference type="ARBA" id="ARBA00023125"/>
    </source>
</evidence>
<dbReference type="SUPFAM" id="SSF48498">
    <property type="entry name" value="Tetracyclin repressor-like, C-terminal domain"/>
    <property type="match status" value="1"/>
</dbReference>
<dbReference type="InterPro" id="IPR050109">
    <property type="entry name" value="HTH-type_TetR-like_transc_reg"/>
</dbReference>
<keyword evidence="8" id="KW-1185">Reference proteome</keyword>
<dbReference type="RefSeq" id="WP_368629897.1">
    <property type="nucleotide sequence ID" value="NZ_JAYWLU010000016.1"/>
</dbReference>
<dbReference type="Proteomes" id="UP001558481">
    <property type="component" value="Unassembled WGS sequence"/>
</dbReference>
<dbReference type="SUPFAM" id="SSF46689">
    <property type="entry name" value="Homeodomain-like"/>
    <property type="match status" value="1"/>
</dbReference>
<keyword evidence="2" id="KW-0805">Transcription regulation</keyword>
<dbReference type="Gene3D" id="1.10.10.60">
    <property type="entry name" value="Homeodomain-like"/>
    <property type="match status" value="1"/>
</dbReference>
<gene>
    <name evidence="7" type="ORF">VVR66_13805</name>
</gene>
<feature type="DNA-binding region" description="H-T-H motif" evidence="5">
    <location>
        <begin position="40"/>
        <end position="59"/>
    </location>
</feature>
<sequence length="212" mass="22995">MRSNSVQTSSNPTFTESARRTQIMKCAIEVLAESGYSGASLAEIARRAGISKSVVLYYFSGKDDLLSSVVFDVYGRAGQAITEALSHEASPGEKIAAYVRTNLHFLEEHPADIRAVVEIVSNARGSDGTHSFVPQGEDPVLAHFEQLLREGQDGGEFREFDPHHLAIIIRSAIDTASGRLVADPSFDLAAYTRELISVVELATGIHRSEESS</sequence>
<proteinExistence type="predicted"/>
<evidence type="ECO:0000313" key="8">
    <source>
        <dbReference type="Proteomes" id="UP001558481"/>
    </source>
</evidence>
<dbReference type="InterPro" id="IPR036271">
    <property type="entry name" value="Tet_transcr_reg_TetR-rel_C_sf"/>
</dbReference>
<dbReference type="InterPro" id="IPR039538">
    <property type="entry name" value="BetI_C"/>
</dbReference>
<feature type="domain" description="HTH tetR-type" evidence="6">
    <location>
        <begin position="17"/>
        <end position="77"/>
    </location>
</feature>
<dbReference type="InterPro" id="IPR001647">
    <property type="entry name" value="HTH_TetR"/>
</dbReference>
<comment type="caution">
    <text evidence="7">The sequence shown here is derived from an EMBL/GenBank/DDBJ whole genome shotgun (WGS) entry which is preliminary data.</text>
</comment>
<dbReference type="EMBL" id="JAYWLU010000016">
    <property type="protein sequence ID" value="MEX3595789.1"/>
    <property type="molecule type" value="Genomic_DNA"/>
</dbReference>
<evidence type="ECO:0000313" key="7">
    <source>
        <dbReference type="EMBL" id="MEX3595789.1"/>
    </source>
</evidence>
<accession>A0ABV3V4V0</accession>
<name>A0ABV3V4V0_9MICC</name>
<dbReference type="Pfam" id="PF00440">
    <property type="entry name" value="TetR_N"/>
    <property type="match status" value="1"/>
</dbReference>
<organism evidence="7 8">
    <name type="scientific">Kocuria carniphila</name>
    <dbReference type="NCBI Taxonomy" id="262208"/>
    <lineage>
        <taxon>Bacteria</taxon>
        <taxon>Bacillati</taxon>
        <taxon>Actinomycetota</taxon>
        <taxon>Actinomycetes</taxon>
        <taxon>Micrococcales</taxon>
        <taxon>Micrococcaceae</taxon>
        <taxon>Kocuria</taxon>
    </lineage>
</organism>
<keyword evidence="1" id="KW-0678">Repressor</keyword>
<dbReference type="PANTHER" id="PTHR30055">
    <property type="entry name" value="HTH-TYPE TRANSCRIPTIONAL REGULATOR RUTR"/>
    <property type="match status" value="1"/>
</dbReference>
<keyword evidence="4" id="KW-0804">Transcription</keyword>
<evidence type="ECO:0000259" key="6">
    <source>
        <dbReference type="PROSITE" id="PS50977"/>
    </source>
</evidence>
<evidence type="ECO:0000256" key="4">
    <source>
        <dbReference type="ARBA" id="ARBA00023163"/>
    </source>
</evidence>
<keyword evidence="3 5" id="KW-0238">DNA-binding</keyword>
<dbReference type="PROSITE" id="PS50977">
    <property type="entry name" value="HTH_TETR_2"/>
    <property type="match status" value="1"/>
</dbReference>
<dbReference type="PANTHER" id="PTHR30055:SF234">
    <property type="entry name" value="HTH-TYPE TRANSCRIPTIONAL REGULATOR BETI"/>
    <property type="match status" value="1"/>
</dbReference>
<evidence type="ECO:0000256" key="5">
    <source>
        <dbReference type="PROSITE-ProRule" id="PRU00335"/>
    </source>
</evidence>
<dbReference type="Gene3D" id="1.10.357.10">
    <property type="entry name" value="Tetracycline Repressor, domain 2"/>
    <property type="match status" value="1"/>
</dbReference>
<dbReference type="Pfam" id="PF13977">
    <property type="entry name" value="TetR_C_6"/>
    <property type="match status" value="1"/>
</dbReference>
<dbReference type="PRINTS" id="PR00455">
    <property type="entry name" value="HTHTETR"/>
</dbReference>
<reference evidence="7 8" key="1">
    <citation type="journal article" date="2024" name="Fungal Genet. Biol.">
        <title>The porcine skin microbiome exhibits broad fungal antagonism.</title>
        <authorList>
            <person name="De La Cruz K.F."/>
            <person name="Townsend E.C."/>
            <person name="Alex Cheong J.Z."/>
            <person name="Salamzade R."/>
            <person name="Liu A."/>
            <person name="Sandstrom S."/>
            <person name="Davila E."/>
            <person name="Huang L."/>
            <person name="Xu K.H."/>
            <person name="Wu S.Y."/>
            <person name="Meudt J.J."/>
            <person name="Shanmuganayagam D."/>
            <person name="Gibson A.L.F."/>
            <person name="Kalan L.R."/>
        </authorList>
    </citation>
    <scope>NUCLEOTIDE SEQUENCE [LARGE SCALE GENOMIC DNA]</scope>
    <source>
        <strain evidence="7 8">LK2625</strain>
    </source>
</reference>
<dbReference type="InterPro" id="IPR009057">
    <property type="entry name" value="Homeodomain-like_sf"/>
</dbReference>
<evidence type="ECO:0000256" key="2">
    <source>
        <dbReference type="ARBA" id="ARBA00023015"/>
    </source>
</evidence>